<comment type="caution">
    <text evidence="2">The sequence shown here is derived from an EMBL/GenBank/DDBJ whole genome shotgun (WGS) entry which is preliminary data.</text>
</comment>
<proteinExistence type="predicted"/>
<evidence type="ECO:0000256" key="1">
    <source>
        <dbReference type="SAM" id="MobiDB-lite"/>
    </source>
</evidence>
<organism evidence="2">
    <name type="scientific">Boseongicola sp. SB0664_bin_43</name>
    <dbReference type="NCBI Taxonomy" id="2604844"/>
    <lineage>
        <taxon>Bacteria</taxon>
        <taxon>Pseudomonadati</taxon>
        <taxon>Pseudomonadota</taxon>
        <taxon>Alphaproteobacteria</taxon>
        <taxon>Rhodobacterales</taxon>
        <taxon>Paracoccaceae</taxon>
        <taxon>Boseongicola</taxon>
    </lineage>
</organism>
<dbReference type="EMBL" id="VXRY01000057">
    <property type="protein sequence ID" value="MXY32761.1"/>
    <property type="molecule type" value="Genomic_DNA"/>
</dbReference>
<dbReference type="AlphaFoldDB" id="A0A6B0XVQ8"/>
<feature type="region of interest" description="Disordered" evidence="1">
    <location>
        <begin position="67"/>
        <end position="88"/>
    </location>
</feature>
<gene>
    <name evidence="2" type="ORF">F4Y60_01465</name>
</gene>
<accession>A0A6B0XVQ8</accession>
<protein>
    <submittedName>
        <fullName evidence="2">Uncharacterized protein</fullName>
    </submittedName>
</protein>
<name>A0A6B0XVQ8_9RHOB</name>
<reference evidence="2" key="1">
    <citation type="submission" date="2019-09" db="EMBL/GenBank/DDBJ databases">
        <title>Characterisation of the sponge microbiome using genome-centric metagenomics.</title>
        <authorList>
            <person name="Engelberts J.P."/>
            <person name="Robbins S.J."/>
            <person name="De Goeij J.M."/>
            <person name="Aranda M."/>
            <person name="Bell S.C."/>
            <person name="Webster N.S."/>
        </authorList>
    </citation>
    <scope>NUCLEOTIDE SEQUENCE</scope>
    <source>
        <strain evidence="2">SB0664_bin_43</strain>
    </source>
</reference>
<evidence type="ECO:0000313" key="2">
    <source>
        <dbReference type="EMBL" id="MXY32761.1"/>
    </source>
</evidence>
<feature type="compositionally biased region" description="Basic and acidic residues" evidence="1">
    <location>
        <begin position="67"/>
        <end position="81"/>
    </location>
</feature>
<sequence>MKRRFSDIFEEAGPSQFRFKVRAGLDAGSWRRHEERLLGDSAKQDRPVLLVIYEIPIFLKRLLGRDEGAKRENRSSPEASKDGQQVPG</sequence>